<dbReference type="InterPro" id="IPR001849">
    <property type="entry name" value="PH_domain"/>
</dbReference>
<feature type="compositionally biased region" description="Low complexity" evidence="13">
    <location>
        <begin position="715"/>
        <end position="740"/>
    </location>
</feature>
<dbReference type="CDD" id="cd13241">
    <property type="entry name" value="PH2_Kalirin_Trio_p63RhoGEF"/>
    <property type="match status" value="1"/>
</dbReference>
<keyword evidence="8 12" id="KW-0067">ATP-binding</keyword>
<dbReference type="Pfam" id="PF22697">
    <property type="entry name" value="SOS1_NGEF_PH"/>
    <property type="match status" value="1"/>
</dbReference>
<dbReference type="InterPro" id="IPR011009">
    <property type="entry name" value="Kinase-like_dom_sf"/>
</dbReference>
<keyword evidence="5" id="KW-0344">Guanine-nucleotide releasing factor</keyword>
<evidence type="ECO:0000259" key="16">
    <source>
        <dbReference type="PROSITE" id="PS50010"/>
    </source>
</evidence>
<comment type="subcellular location">
    <subcellularLocation>
        <location evidence="1">Cytoplasm</location>
    </subcellularLocation>
</comment>
<dbReference type="InterPro" id="IPR036116">
    <property type="entry name" value="FN3_sf"/>
</dbReference>
<evidence type="ECO:0000256" key="13">
    <source>
        <dbReference type="SAM" id="MobiDB-lite"/>
    </source>
</evidence>
<dbReference type="Pfam" id="PF00621">
    <property type="entry name" value="RhoGEF"/>
    <property type="match status" value="1"/>
</dbReference>
<protein>
    <recommendedName>
        <fullName evidence="21">Non-specific serine/threonine protein kinase</fullName>
    </recommendedName>
</protein>
<evidence type="ECO:0000256" key="7">
    <source>
        <dbReference type="ARBA" id="ARBA00022741"/>
    </source>
</evidence>
<dbReference type="PROSITE" id="PS50002">
    <property type="entry name" value="SH3"/>
    <property type="match status" value="1"/>
</dbReference>
<dbReference type="PROSITE" id="PS50003">
    <property type="entry name" value="PH_DOMAIN"/>
    <property type="match status" value="1"/>
</dbReference>
<dbReference type="Pfam" id="PF00069">
    <property type="entry name" value="Pkinase"/>
    <property type="match status" value="1"/>
</dbReference>
<dbReference type="InterPro" id="IPR000219">
    <property type="entry name" value="DH_dom"/>
</dbReference>
<evidence type="ECO:0000256" key="8">
    <source>
        <dbReference type="ARBA" id="ARBA00022840"/>
    </source>
</evidence>
<dbReference type="InterPro" id="IPR036179">
    <property type="entry name" value="Ig-like_dom_sf"/>
</dbReference>
<evidence type="ECO:0000256" key="3">
    <source>
        <dbReference type="ARBA" id="ARBA00022443"/>
    </source>
</evidence>
<dbReference type="SMART" id="SM00408">
    <property type="entry name" value="IGc2"/>
    <property type="match status" value="1"/>
</dbReference>
<dbReference type="Pfam" id="PF23587">
    <property type="entry name" value="SH3_KALRN"/>
    <property type="match status" value="1"/>
</dbReference>
<dbReference type="PROSITE" id="PS50011">
    <property type="entry name" value="PROTEIN_KINASE_DOM"/>
    <property type="match status" value="1"/>
</dbReference>
<dbReference type="SUPFAM" id="SSF56112">
    <property type="entry name" value="Protein kinase-like (PK-like)"/>
    <property type="match status" value="1"/>
</dbReference>
<dbReference type="InterPro" id="IPR011993">
    <property type="entry name" value="PH-like_dom_sf"/>
</dbReference>
<dbReference type="FunFam" id="1.20.900.10:FF:000008">
    <property type="entry name" value="rho guanine nucleotide exchange factor 25"/>
    <property type="match status" value="1"/>
</dbReference>
<dbReference type="Pfam" id="PF00041">
    <property type="entry name" value="fn3"/>
    <property type="match status" value="1"/>
</dbReference>
<dbReference type="GO" id="GO:0007411">
    <property type="term" value="P:axon guidance"/>
    <property type="evidence" value="ECO:0007669"/>
    <property type="project" value="TreeGrafter"/>
</dbReference>
<evidence type="ECO:0000259" key="17">
    <source>
        <dbReference type="PROSITE" id="PS50011"/>
    </source>
</evidence>
<feature type="domain" description="Protein kinase" evidence="17">
    <location>
        <begin position="1102"/>
        <end position="1356"/>
    </location>
</feature>
<evidence type="ECO:0000256" key="2">
    <source>
        <dbReference type="ARBA" id="ARBA00006692"/>
    </source>
</evidence>
<dbReference type="InterPro" id="IPR007110">
    <property type="entry name" value="Ig-like_dom"/>
</dbReference>
<keyword evidence="4" id="KW-0963">Cytoplasm</keyword>
<dbReference type="PROSITE" id="PS50835">
    <property type="entry name" value="IG_LIKE"/>
    <property type="match status" value="1"/>
</dbReference>
<evidence type="ECO:0000256" key="1">
    <source>
        <dbReference type="ARBA" id="ARBA00004496"/>
    </source>
</evidence>
<dbReference type="SUPFAM" id="SSF50044">
    <property type="entry name" value="SH3-domain"/>
    <property type="match status" value="1"/>
</dbReference>
<dbReference type="Gene3D" id="3.30.200.20">
    <property type="entry name" value="Phosphorylase Kinase, domain 1"/>
    <property type="match status" value="1"/>
</dbReference>
<feature type="compositionally biased region" description="Polar residues" evidence="13">
    <location>
        <begin position="526"/>
        <end position="565"/>
    </location>
</feature>
<dbReference type="InterPro" id="IPR047053">
    <property type="entry name" value="Kalirin_TRIO_SH3_2"/>
</dbReference>
<evidence type="ECO:0000259" key="14">
    <source>
        <dbReference type="PROSITE" id="PS50002"/>
    </source>
</evidence>
<dbReference type="SUPFAM" id="SSF48726">
    <property type="entry name" value="Immunoglobulin"/>
    <property type="match status" value="1"/>
</dbReference>
<dbReference type="InterPro" id="IPR003599">
    <property type="entry name" value="Ig_sub"/>
</dbReference>
<feature type="binding site" evidence="12">
    <location>
        <position position="1131"/>
    </location>
    <ligand>
        <name>ATP</name>
        <dbReference type="ChEBI" id="CHEBI:30616"/>
    </ligand>
</feature>
<dbReference type="PROSITE" id="PS50010">
    <property type="entry name" value="DH_2"/>
    <property type="match status" value="1"/>
</dbReference>
<dbReference type="InterPro" id="IPR008271">
    <property type="entry name" value="Ser/Thr_kinase_AS"/>
</dbReference>
<dbReference type="EMBL" id="HACG01024711">
    <property type="protein sequence ID" value="CEK71576.1"/>
    <property type="molecule type" value="Transcribed_RNA"/>
</dbReference>
<feature type="region of interest" description="Disordered" evidence="13">
    <location>
        <begin position="523"/>
        <end position="582"/>
    </location>
</feature>
<dbReference type="Pfam" id="PF07679">
    <property type="entry name" value="I-set"/>
    <property type="match status" value="1"/>
</dbReference>
<dbReference type="SMART" id="SM00233">
    <property type="entry name" value="PH"/>
    <property type="match status" value="1"/>
</dbReference>
<dbReference type="Gene3D" id="2.30.30.40">
    <property type="entry name" value="SH3 Domains"/>
    <property type="match status" value="1"/>
</dbReference>
<dbReference type="SMART" id="SM00220">
    <property type="entry name" value="S_TKc"/>
    <property type="match status" value="1"/>
</dbReference>
<dbReference type="InterPro" id="IPR001452">
    <property type="entry name" value="SH3_domain"/>
</dbReference>
<dbReference type="PROSITE" id="PS00107">
    <property type="entry name" value="PROTEIN_KINASE_ATP"/>
    <property type="match status" value="1"/>
</dbReference>
<dbReference type="InterPro" id="IPR051336">
    <property type="entry name" value="RhoGEF_Guanine_NuclExch_SF"/>
</dbReference>
<dbReference type="PANTHER" id="PTHR22826:SF106">
    <property type="entry name" value="TRIO, ISOFORM A"/>
    <property type="match status" value="1"/>
</dbReference>
<evidence type="ECO:0000313" key="20">
    <source>
        <dbReference type="EMBL" id="CEK71576.1"/>
    </source>
</evidence>
<reference evidence="20" key="1">
    <citation type="submission" date="2014-12" db="EMBL/GenBank/DDBJ databases">
        <title>Insight into the proteome of Arion vulgaris.</title>
        <authorList>
            <person name="Aradska J."/>
            <person name="Bulat T."/>
            <person name="Smidak R."/>
            <person name="Sarate P."/>
            <person name="Gangsoo J."/>
            <person name="Sialana F."/>
            <person name="Bilban M."/>
            <person name="Lubec G."/>
        </authorList>
    </citation>
    <scope>NUCLEOTIDE SEQUENCE</scope>
    <source>
        <tissue evidence="20">Skin</tissue>
    </source>
</reference>
<evidence type="ECO:0000259" key="18">
    <source>
        <dbReference type="PROSITE" id="PS50835"/>
    </source>
</evidence>
<feature type="non-terminal residue" evidence="20">
    <location>
        <position position="1"/>
    </location>
</feature>
<evidence type="ECO:0000259" key="15">
    <source>
        <dbReference type="PROSITE" id="PS50003"/>
    </source>
</evidence>
<dbReference type="GO" id="GO:0005737">
    <property type="term" value="C:cytoplasm"/>
    <property type="evidence" value="ECO:0007669"/>
    <property type="project" value="UniProtKB-SubCell"/>
</dbReference>
<dbReference type="InterPro" id="IPR035899">
    <property type="entry name" value="DBL_dom_sf"/>
</dbReference>
<feature type="region of interest" description="Disordered" evidence="13">
    <location>
        <begin position="830"/>
        <end position="864"/>
    </location>
</feature>
<feature type="region of interest" description="Disordered" evidence="13">
    <location>
        <begin position="594"/>
        <end position="749"/>
    </location>
</feature>
<dbReference type="SMART" id="SM00325">
    <property type="entry name" value="RhoGEF"/>
    <property type="match status" value="1"/>
</dbReference>
<sequence length="1397" mass="155455">SSFKKWLTTPVRKLSHGKIEKQGGILLDPQKALHKADRVAHMNPLYADKDSTGAEAMSISEPAIVPQVAQKTKLDSTNEEEEPAQDIEMPPPMEIQEHSFKTESKDVSTDDVAAKLASQLSLKPQGDATTSVELANQIENIVKNRIDQSTEVNGQTVKTADQELCQIDDQVTKDEEEEEEKAGIDTEAEKDKFLKKRQYVVQELYDTEKDYVKDLATIVDGYMAYMRDNPLPDEMEGKDKIVFGNIHQIYDWHNETMLAEFEKCLANPSKVGSIFIRYERRLYMYVRYCENKPKSEYIVSEFLDTFFEEVRLKLGHRLMLPDLLIKPVQRIMRYQLLLKDILKYTEKAEEDTSELKKALRVMCVVPKAANDMMQVGRLQGFDGKITAQGKLLLQDTLLASEVSSGGQQKFKERRVFLFEQIIIFSEQIERKKGNFSNATYIYKNSLKVNKMSLCDRLEGEPLRFQLTDRTPGSDVRLIIQANCEDNKDTWIKQIRSILDMQGDFLRALQSPIAYQKELTKELSAPEFNSGSGESSLRKTQSHPLNRVHNLSPSKLATAKSNTDNTDVGPKSKTDRCKSVPGTFPQSLVELSASGGREYSAGKASCPNSPLETSRDFLRGNNSDGSLRKFSSPAVDATSGSCSPKPKRTLFEGFRNTLGRKSKSNDSAAGKSTDTAATSSPQSPTILSSGMDASTLFPAEGGSSEAKTLVPEFSDETAAAEASTSPAMTAAVSLSSSTSPSDRQPEAPLTSGRILFDYQAIKEDEVTVSKGELVQILNTNHQNMYLIHRPANQTSPAAEGWVPSHIIGPRDGDGSLKKSSKQMFKIKKPMFRSPQRTEVDSKERKDMDGMNSLERKSKSLGRDGKPKVKFSASELGFDLPPIIQLPLTSLTIQAGDTATLTCKVCGRPRPLVSWRYQDTQIIGPSSHVMMLYNEEGLATLQISNVSATDGGEYSCVASSELGTVITRAMLTVLVCPGPPGQPVIRNQVGTAVHLEWAPPLNAQTTPTMGSGVPVQIQGYTIEFREAGSTMWQLAIPYVPNTSQVIGELEPGLTYQFRISANNAIGMSEPSKPSPYVAIPNEYELSEREDAPCVMWKATFDNDFTDLGEIGKGRFSVVHRCVQKCSGQDVACKLITKRLTRKEAAEIEFNTVQSLQQAHLVKVFDLYETPAQYVIIMEMLTQGRLLEYICGKHHFDELIAAEYLGQLLDCLHYLHNCRIAHLDIKPENLMIEAAPTAMYLKLVDFGDARHIYNNYYIHPMIGHPEFTSPEVVSGTPVGLSTDIWSVGVLLYVLLSGVSPFLDESQEETCSNIVRNDFCFPDEYFAGISAEAKDLVRFMLIEELSKRPTAQACIESLWIKKAAVPRSSPIRPKPINTSRLSDFIQRRKHQSDAFILKSLP</sequence>
<dbReference type="Gene3D" id="1.10.510.10">
    <property type="entry name" value="Transferase(Phosphotransferase) domain 1"/>
    <property type="match status" value="1"/>
</dbReference>
<dbReference type="InterPro" id="IPR000719">
    <property type="entry name" value="Prot_kinase_dom"/>
</dbReference>
<feature type="domain" description="PH" evidence="15">
    <location>
        <begin position="384"/>
        <end position="499"/>
    </location>
</feature>
<dbReference type="GO" id="GO:0005085">
    <property type="term" value="F:guanyl-nucleotide exchange factor activity"/>
    <property type="evidence" value="ECO:0007669"/>
    <property type="project" value="UniProtKB-KW"/>
</dbReference>
<keyword evidence="3 11" id="KW-0728">SH3 domain</keyword>
<dbReference type="InterPro" id="IPR001331">
    <property type="entry name" value="GDS_CDC24_CS"/>
</dbReference>
<dbReference type="InterPro" id="IPR017441">
    <property type="entry name" value="Protein_kinase_ATP_BS"/>
</dbReference>
<dbReference type="SMART" id="SM00409">
    <property type="entry name" value="IG"/>
    <property type="match status" value="1"/>
</dbReference>
<gene>
    <name evidence="20" type="primary">ORF78974</name>
</gene>
<evidence type="ECO:0000256" key="9">
    <source>
        <dbReference type="ARBA" id="ARBA00023157"/>
    </source>
</evidence>
<feature type="domain" description="SH3" evidence="14">
    <location>
        <begin position="746"/>
        <end position="811"/>
    </location>
</feature>
<comment type="similarity">
    <text evidence="2">Belongs to the protein kinase superfamily. CAMK Ser/Thr protein kinase family.</text>
</comment>
<dbReference type="SUPFAM" id="SSF48065">
    <property type="entry name" value="DBL homology domain (DH-domain)"/>
    <property type="match status" value="1"/>
</dbReference>
<dbReference type="InterPro" id="IPR013098">
    <property type="entry name" value="Ig_I-set"/>
</dbReference>
<dbReference type="SUPFAM" id="SSF50729">
    <property type="entry name" value="PH domain-like"/>
    <property type="match status" value="1"/>
</dbReference>
<dbReference type="PANTHER" id="PTHR22826">
    <property type="entry name" value="RHO GUANINE EXCHANGE FACTOR-RELATED"/>
    <property type="match status" value="1"/>
</dbReference>
<evidence type="ECO:0008006" key="21">
    <source>
        <dbReference type="Google" id="ProtNLM"/>
    </source>
</evidence>
<feature type="domain" description="Fibronectin type-III" evidence="19">
    <location>
        <begin position="977"/>
        <end position="1080"/>
    </location>
</feature>
<dbReference type="CDD" id="cd00160">
    <property type="entry name" value="RhoGEF"/>
    <property type="match status" value="1"/>
</dbReference>
<dbReference type="PROSITE" id="PS00108">
    <property type="entry name" value="PROTEIN_KINASE_ST"/>
    <property type="match status" value="1"/>
</dbReference>
<keyword evidence="10" id="KW-0393">Immunoglobulin domain</keyword>
<evidence type="ECO:0000256" key="4">
    <source>
        <dbReference type="ARBA" id="ARBA00022490"/>
    </source>
</evidence>
<feature type="domain" description="Ig-like" evidence="18">
    <location>
        <begin position="879"/>
        <end position="970"/>
    </location>
</feature>
<dbReference type="Gene3D" id="1.20.900.10">
    <property type="entry name" value="Dbl homology (DH) domain"/>
    <property type="match status" value="1"/>
</dbReference>
<evidence type="ECO:0000259" key="19">
    <source>
        <dbReference type="PROSITE" id="PS50853"/>
    </source>
</evidence>
<dbReference type="InterPro" id="IPR003961">
    <property type="entry name" value="FN3_dom"/>
</dbReference>
<evidence type="ECO:0000256" key="5">
    <source>
        <dbReference type="ARBA" id="ARBA00022658"/>
    </source>
</evidence>
<keyword evidence="6" id="KW-0677">Repeat</keyword>
<organism evidence="20">
    <name type="scientific">Arion vulgaris</name>
    <dbReference type="NCBI Taxonomy" id="1028688"/>
    <lineage>
        <taxon>Eukaryota</taxon>
        <taxon>Metazoa</taxon>
        <taxon>Spiralia</taxon>
        <taxon>Lophotrochozoa</taxon>
        <taxon>Mollusca</taxon>
        <taxon>Gastropoda</taxon>
        <taxon>Heterobranchia</taxon>
        <taxon>Euthyneura</taxon>
        <taxon>Panpulmonata</taxon>
        <taxon>Eupulmonata</taxon>
        <taxon>Stylommatophora</taxon>
        <taxon>Helicina</taxon>
        <taxon>Arionoidea</taxon>
        <taxon>Arionidae</taxon>
        <taxon>Arion</taxon>
    </lineage>
</organism>
<name>A0A0B6ZUQ9_9EUPU</name>
<dbReference type="SMART" id="SM00326">
    <property type="entry name" value="SH3"/>
    <property type="match status" value="1"/>
</dbReference>
<evidence type="ECO:0000256" key="11">
    <source>
        <dbReference type="PROSITE-ProRule" id="PRU00192"/>
    </source>
</evidence>
<dbReference type="PROSITE" id="PS50853">
    <property type="entry name" value="FN3"/>
    <property type="match status" value="1"/>
</dbReference>
<dbReference type="InterPro" id="IPR003598">
    <property type="entry name" value="Ig_sub2"/>
</dbReference>
<keyword evidence="7 12" id="KW-0547">Nucleotide-binding</keyword>
<evidence type="ECO:0000256" key="10">
    <source>
        <dbReference type="ARBA" id="ARBA00023319"/>
    </source>
</evidence>
<proteinExistence type="inferred from homology"/>
<dbReference type="InterPro" id="IPR036028">
    <property type="entry name" value="SH3-like_dom_sf"/>
</dbReference>
<dbReference type="Gene3D" id="2.30.29.30">
    <property type="entry name" value="Pleckstrin-homology domain (PH domain)/Phosphotyrosine-binding domain (PTB)"/>
    <property type="match status" value="1"/>
</dbReference>
<dbReference type="GO" id="GO:0035556">
    <property type="term" value="P:intracellular signal transduction"/>
    <property type="evidence" value="ECO:0007669"/>
    <property type="project" value="InterPro"/>
</dbReference>
<dbReference type="SUPFAM" id="SSF49265">
    <property type="entry name" value="Fibronectin type III"/>
    <property type="match status" value="1"/>
</dbReference>
<dbReference type="InterPro" id="IPR055251">
    <property type="entry name" value="SOS1_NGEF_PH"/>
</dbReference>
<evidence type="ECO:0000256" key="6">
    <source>
        <dbReference type="ARBA" id="ARBA00022737"/>
    </source>
</evidence>
<accession>A0A0B6ZUQ9</accession>
<evidence type="ECO:0000256" key="12">
    <source>
        <dbReference type="PROSITE-ProRule" id="PRU10141"/>
    </source>
</evidence>
<feature type="compositionally biased region" description="Basic and acidic residues" evidence="13">
    <location>
        <begin position="834"/>
        <end position="864"/>
    </location>
</feature>
<dbReference type="GO" id="GO:0005524">
    <property type="term" value="F:ATP binding"/>
    <property type="evidence" value="ECO:0007669"/>
    <property type="project" value="UniProtKB-UniRule"/>
</dbReference>
<keyword evidence="9" id="KW-1015">Disulfide bond</keyword>
<dbReference type="InterPro" id="IPR013783">
    <property type="entry name" value="Ig-like_fold"/>
</dbReference>
<feature type="compositionally biased region" description="Polar residues" evidence="13">
    <location>
        <begin position="664"/>
        <end position="691"/>
    </location>
</feature>
<feature type="domain" description="DH" evidence="16">
    <location>
        <begin position="196"/>
        <end position="372"/>
    </location>
</feature>
<dbReference type="GO" id="GO:0019898">
    <property type="term" value="C:extrinsic component of membrane"/>
    <property type="evidence" value="ECO:0007669"/>
    <property type="project" value="TreeGrafter"/>
</dbReference>
<dbReference type="GO" id="GO:0004672">
    <property type="term" value="F:protein kinase activity"/>
    <property type="evidence" value="ECO:0007669"/>
    <property type="project" value="InterPro"/>
</dbReference>
<dbReference type="PROSITE" id="PS00741">
    <property type="entry name" value="DH_1"/>
    <property type="match status" value="1"/>
</dbReference>
<dbReference type="Gene3D" id="2.60.40.10">
    <property type="entry name" value="Immunoglobulins"/>
    <property type="match status" value="2"/>
</dbReference>
<dbReference type="CDD" id="cd00063">
    <property type="entry name" value="FN3"/>
    <property type="match status" value="1"/>
</dbReference>
<dbReference type="FunFam" id="2.60.40.10:FF:000032">
    <property type="entry name" value="palladin isoform X1"/>
    <property type="match status" value="1"/>
</dbReference>
<dbReference type="SMART" id="SM00060">
    <property type="entry name" value="FN3"/>
    <property type="match status" value="1"/>
</dbReference>